<keyword evidence="4" id="KW-1185">Reference proteome</keyword>
<accession>A0A927GTK3</accession>
<evidence type="ECO:0000259" key="2">
    <source>
        <dbReference type="Pfam" id="PF01521"/>
    </source>
</evidence>
<reference evidence="3" key="1">
    <citation type="submission" date="2020-09" db="EMBL/GenBank/DDBJ databases">
        <title>A novel bacterium of genus Paenibacillus, isolated from South China Sea.</title>
        <authorList>
            <person name="Huang H."/>
            <person name="Mo K."/>
            <person name="Hu Y."/>
        </authorList>
    </citation>
    <scope>NUCLEOTIDE SEQUENCE</scope>
    <source>
        <strain evidence="3">IB182496</strain>
    </source>
</reference>
<dbReference type="AlphaFoldDB" id="A0A927GTK3"/>
<evidence type="ECO:0000313" key="3">
    <source>
        <dbReference type="EMBL" id="MBD2847919.1"/>
    </source>
</evidence>
<comment type="similarity">
    <text evidence="1">Belongs to the HesB/IscA family.</text>
</comment>
<dbReference type="Pfam" id="PF01521">
    <property type="entry name" value="Fe-S_biosyn"/>
    <property type="match status" value="1"/>
</dbReference>
<dbReference type="RefSeq" id="WP_190921020.1">
    <property type="nucleotide sequence ID" value="NZ_JACXIZ010000047.1"/>
</dbReference>
<proteinExistence type="inferred from homology"/>
<evidence type="ECO:0000313" key="4">
    <source>
        <dbReference type="Proteomes" id="UP000621560"/>
    </source>
</evidence>
<evidence type="ECO:0000256" key="1">
    <source>
        <dbReference type="ARBA" id="ARBA00006718"/>
    </source>
</evidence>
<gene>
    <name evidence="3" type="ORF">IDH44_22215</name>
</gene>
<protein>
    <submittedName>
        <fullName evidence="3">HesB/YadR/YfhF family protein</fullName>
    </submittedName>
</protein>
<organism evidence="3 4">
    <name type="scientific">Paenibacillus sabuli</name>
    <dbReference type="NCBI Taxonomy" id="2772509"/>
    <lineage>
        <taxon>Bacteria</taxon>
        <taxon>Bacillati</taxon>
        <taxon>Bacillota</taxon>
        <taxon>Bacilli</taxon>
        <taxon>Bacillales</taxon>
        <taxon>Paenibacillaceae</taxon>
        <taxon>Paenibacillus</taxon>
    </lineage>
</organism>
<dbReference type="InterPro" id="IPR008326">
    <property type="entry name" value="PdhI-like"/>
</dbReference>
<dbReference type="Proteomes" id="UP000621560">
    <property type="component" value="Unassembled WGS sequence"/>
</dbReference>
<dbReference type="EMBL" id="JACXIZ010000047">
    <property type="protein sequence ID" value="MBD2847919.1"/>
    <property type="molecule type" value="Genomic_DNA"/>
</dbReference>
<sequence>MKIEIEEQAVQWYKREMGLGDGDSIRVFVRLGGCGSVQPGFSLGIAREERSATAALSQSAFGLTFFIEPEQLWYFDGRDLQIRYDEAADEAVLQVAQGAADDL</sequence>
<dbReference type="SUPFAM" id="SSF89360">
    <property type="entry name" value="HesB-like domain"/>
    <property type="match status" value="1"/>
</dbReference>
<dbReference type="PIRSF" id="PIRSF034852">
    <property type="entry name" value="UCP034852"/>
    <property type="match status" value="1"/>
</dbReference>
<name>A0A927GTK3_9BACL</name>
<dbReference type="InterPro" id="IPR000361">
    <property type="entry name" value="ATAP_core_dom"/>
</dbReference>
<comment type="caution">
    <text evidence="3">The sequence shown here is derived from an EMBL/GenBank/DDBJ whole genome shotgun (WGS) entry which is preliminary data.</text>
</comment>
<dbReference type="InterPro" id="IPR035903">
    <property type="entry name" value="HesB-like_dom_sf"/>
</dbReference>
<feature type="domain" description="Core" evidence="2">
    <location>
        <begin position="1"/>
        <end position="101"/>
    </location>
</feature>